<comment type="caution">
    <text evidence="2">The sequence shown here is derived from an EMBL/GenBank/DDBJ whole genome shotgun (WGS) entry which is preliminary data.</text>
</comment>
<dbReference type="Proteomes" id="UP000190973">
    <property type="component" value="Unassembled WGS sequence"/>
</dbReference>
<gene>
    <name evidence="2" type="ORF">CLBCK_00360</name>
</gene>
<evidence type="ECO:0000259" key="1">
    <source>
        <dbReference type="Pfam" id="PF13625"/>
    </source>
</evidence>
<feature type="domain" description="Helicase XPB/Ssl2 N-terminal" evidence="1">
    <location>
        <begin position="430"/>
        <end position="545"/>
    </location>
</feature>
<dbReference type="EMBL" id="LZZI01000001">
    <property type="protein sequence ID" value="OOM66080.1"/>
    <property type="molecule type" value="Genomic_DNA"/>
</dbReference>
<organism evidence="2 3">
    <name type="scientific">Clostridium beijerinckii</name>
    <name type="common">Clostridium MP</name>
    <dbReference type="NCBI Taxonomy" id="1520"/>
    <lineage>
        <taxon>Bacteria</taxon>
        <taxon>Bacillati</taxon>
        <taxon>Bacillota</taxon>
        <taxon>Clostridia</taxon>
        <taxon>Eubacteriales</taxon>
        <taxon>Clostridiaceae</taxon>
        <taxon>Clostridium</taxon>
    </lineage>
</organism>
<accession>A0A1S8SKM6</accession>
<reference evidence="2 3" key="1">
    <citation type="submission" date="2016-05" db="EMBL/GenBank/DDBJ databases">
        <title>Microbial solvent formation.</title>
        <authorList>
            <person name="Poehlein A."/>
            <person name="Montoya Solano J.D."/>
            <person name="Flitsch S."/>
            <person name="Krabben P."/>
            <person name="Duerre P."/>
            <person name="Daniel R."/>
        </authorList>
    </citation>
    <scope>NUCLEOTIDE SEQUENCE [LARGE SCALE GENOMIC DNA]</scope>
    <source>
        <strain evidence="2 3">DSM 53</strain>
    </source>
</reference>
<protein>
    <recommendedName>
        <fullName evidence="1">Helicase XPB/Ssl2 N-terminal domain-containing protein</fullName>
    </recommendedName>
</protein>
<dbReference type="AlphaFoldDB" id="A0A1S8SKM6"/>
<dbReference type="Pfam" id="PF13625">
    <property type="entry name" value="Helicase_C_3"/>
    <property type="match status" value="1"/>
</dbReference>
<dbReference type="InterPro" id="IPR032830">
    <property type="entry name" value="XPB/Ssl2_N"/>
</dbReference>
<name>A0A1S8SKM6_CLOBE</name>
<evidence type="ECO:0000313" key="3">
    <source>
        <dbReference type="Proteomes" id="UP000190973"/>
    </source>
</evidence>
<dbReference type="RefSeq" id="WP_077836975.1">
    <property type="nucleotide sequence ID" value="NZ_JABTAE010000001.1"/>
</dbReference>
<sequence length="579" mass="68261">MLKEMIETMTTYGSLELPDYLKIAGIKMTSRRKADMVNALYDYLSNKENIINIWRCTIPKEKELISEFIRAGGTLEYREIKEIVSKYEKNQEKMLFGYSGYGNGIQKYFYRDSKANLLFIKEKMPIEIYNILKEMVDPIEVKFLAENLDVDKYLCDEEDSALISIREDFEKELTSIIKLVNSTKLKVTQASQMPNKTSMVKINEVLIHKDIFFDQDISEVRIIDNTTRIYGISKLLLESKILQCENGNLILGKMAEEFLTMNTVEKCKEILNAYIFAKDIDELKRIKELKVKAEYYGNYANCRNLILNYLEKVPIDRWISIEQLLKYIKKLDRNFLRKEVGTIYTYSDYERYYYPDQNYWEEEAGRFIEVVLMEYLTTIGMVDVLIKQDYTDYDIEYFKVTYFKLTSLGAHILGINKDYKIEEIEDETGIIIQPNYEIMVPEGLMKDVHCINLDKFAEKLSEDTVSIYKISFKSMVMALDNDISIEEVIEYLKDASKNRIPENVLMSLNEWNEKSKKIKIRKVTIVETDDKYLLEELKSYKEIKKDIAKELPYAFEINSKNANKVKRNIEKKNHFCILE</sequence>
<proteinExistence type="predicted"/>
<evidence type="ECO:0000313" key="2">
    <source>
        <dbReference type="EMBL" id="OOM66080.1"/>
    </source>
</evidence>